<dbReference type="InterPro" id="IPR036388">
    <property type="entry name" value="WH-like_DNA-bd_sf"/>
</dbReference>
<keyword evidence="5 8" id="KW-0227">DNA damage</keyword>
<comment type="caution">
    <text evidence="11">The sequence shown here is derived from an EMBL/GenBank/DDBJ whole genome shotgun (WGS) entry which is preliminary data.</text>
</comment>
<dbReference type="Pfam" id="PF02870">
    <property type="entry name" value="Methyltransf_1N"/>
    <property type="match status" value="1"/>
</dbReference>
<dbReference type="HAMAP" id="MF_00772">
    <property type="entry name" value="OGT"/>
    <property type="match status" value="1"/>
</dbReference>
<dbReference type="InterPro" id="IPR014048">
    <property type="entry name" value="MethylDNA_cys_MeTrfase_DNA-bd"/>
</dbReference>
<comment type="similarity">
    <text evidence="8">Belongs to the MGMT family.</text>
</comment>
<evidence type="ECO:0000256" key="7">
    <source>
        <dbReference type="ARBA" id="ARBA00049348"/>
    </source>
</evidence>
<dbReference type="InterPro" id="IPR023546">
    <property type="entry name" value="MGMT"/>
</dbReference>
<keyword evidence="2 8" id="KW-0963">Cytoplasm</keyword>
<dbReference type="InterPro" id="IPR008332">
    <property type="entry name" value="MethylG_MeTrfase_N"/>
</dbReference>
<protein>
    <recommendedName>
        <fullName evidence="8">Methylated-DNA--protein-cysteine methyltransferase</fullName>
        <ecNumber evidence="8">2.1.1.63</ecNumber>
    </recommendedName>
    <alternativeName>
        <fullName evidence="8">6-O-methylguanine-DNA methyltransferase</fullName>
        <shortName evidence="8">MGMT</shortName>
    </alternativeName>
    <alternativeName>
        <fullName evidence="8">O-6-methylguanine-DNA-alkyltransferase</fullName>
    </alternativeName>
</protein>
<comment type="subcellular location">
    <subcellularLocation>
        <location evidence="8">Cytoplasm</location>
    </subcellularLocation>
</comment>
<evidence type="ECO:0000256" key="4">
    <source>
        <dbReference type="ARBA" id="ARBA00022679"/>
    </source>
</evidence>
<dbReference type="SUPFAM" id="SSF53155">
    <property type="entry name" value="Methylated DNA-protein cysteine methyltransferase domain"/>
    <property type="match status" value="1"/>
</dbReference>
<dbReference type="GO" id="GO:0032259">
    <property type="term" value="P:methylation"/>
    <property type="evidence" value="ECO:0007669"/>
    <property type="project" value="UniProtKB-KW"/>
</dbReference>
<keyword evidence="6 8" id="KW-0234">DNA repair</keyword>
<organism evidence="11 12">
    <name type="scientific">Enterocloster hominis</name>
    <name type="common">ex Hitch et al. 2024</name>
    <dbReference type="NCBI Taxonomy" id="1917870"/>
    <lineage>
        <taxon>Bacteria</taxon>
        <taxon>Bacillati</taxon>
        <taxon>Bacillota</taxon>
        <taxon>Clostridia</taxon>
        <taxon>Lachnospirales</taxon>
        <taxon>Lachnospiraceae</taxon>
        <taxon>Enterocloster</taxon>
    </lineage>
</organism>
<dbReference type="EMBL" id="JBBMFM010000120">
    <property type="protein sequence ID" value="MEQ2427691.1"/>
    <property type="molecule type" value="Genomic_DNA"/>
</dbReference>
<dbReference type="Proteomes" id="UP001454086">
    <property type="component" value="Unassembled WGS sequence"/>
</dbReference>
<evidence type="ECO:0000256" key="5">
    <source>
        <dbReference type="ARBA" id="ARBA00022763"/>
    </source>
</evidence>
<dbReference type="Gene3D" id="3.30.160.70">
    <property type="entry name" value="Methylated DNA-protein cysteine methyltransferase domain"/>
    <property type="match status" value="1"/>
</dbReference>
<reference evidence="11 12" key="1">
    <citation type="submission" date="2024-03" db="EMBL/GenBank/DDBJ databases">
        <title>Human intestinal bacterial collection.</title>
        <authorList>
            <person name="Pauvert C."/>
            <person name="Hitch T.C.A."/>
            <person name="Clavel T."/>
        </authorList>
    </citation>
    <scope>NUCLEOTIDE SEQUENCE [LARGE SCALE GENOMIC DNA]</scope>
    <source>
        <strain evidence="11 12">CLA-SR-H021</strain>
    </source>
</reference>
<comment type="catalytic activity">
    <reaction evidence="1 8">
        <text>a 4-O-methyl-thymidine in DNA + L-cysteinyl-[protein] = a thymidine in DNA + S-methyl-L-cysteinyl-[protein]</text>
        <dbReference type="Rhea" id="RHEA:53428"/>
        <dbReference type="Rhea" id="RHEA-COMP:10131"/>
        <dbReference type="Rhea" id="RHEA-COMP:10132"/>
        <dbReference type="Rhea" id="RHEA-COMP:13555"/>
        <dbReference type="Rhea" id="RHEA-COMP:13556"/>
        <dbReference type="ChEBI" id="CHEBI:29950"/>
        <dbReference type="ChEBI" id="CHEBI:82612"/>
        <dbReference type="ChEBI" id="CHEBI:137386"/>
        <dbReference type="ChEBI" id="CHEBI:137387"/>
        <dbReference type="EC" id="2.1.1.63"/>
    </reaction>
</comment>
<comment type="miscellaneous">
    <text evidence="8">This enzyme catalyzes only one turnover and therefore is not strictly catalytic. According to one definition, an enzyme is a biocatalyst that acts repeatedly and over many reaction cycles.</text>
</comment>
<evidence type="ECO:0000259" key="9">
    <source>
        <dbReference type="Pfam" id="PF01035"/>
    </source>
</evidence>
<dbReference type="InterPro" id="IPR036217">
    <property type="entry name" value="MethylDNA_cys_MeTrfase_DNAb"/>
</dbReference>
<dbReference type="PROSITE" id="PS00374">
    <property type="entry name" value="MGMT"/>
    <property type="match status" value="1"/>
</dbReference>
<feature type="domain" description="Methylguanine DNA methyltransferase ribonuclease-like" evidence="10">
    <location>
        <begin position="6"/>
        <end position="87"/>
    </location>
</feature>
<dbReference type="CDD" id="cd06445">
    <property type="entry name" value="ATase"/>
    <property type="match status" value="1"/>
</dbReference>
<evidence type="ECO:0000313" key="11">
    <source>
        <dbReference type="EMBL" id="MEQ2427691.1"/>
    </source>
</evidence>
<dbReference type="PANTHER" id="PTHR10815:SF5">
    <property type="entry name" value="METHYLATED-DNA--PROTEIN-CYSTEINE METHYLTRANSFERASE"/>
    <property type="match status" value="1"/>
</dbReference>
<dbReference type="EC" id="2.1.1.63" evidence="8"/>
<dbReference type="InterPro" id="IPR036631">
    <property type="entry name" value="MGMT_N_sf"/>
</dbReference>
<evidence type="ECO:0000256" key="1">
    <source>
        <dbReference type="ARBA" id="ARBA00001286"/>
    </source>
</evidence>
<proteinExistence type="inferred from homology"/>
<keyword evidence="4 8" id="KW-0808">Transferase</keyword>
<gene>
    <name evidence="11" type="ORF">WMQ36_22245</name>
</gene>
<feature type="active site" description="Nucleophile; methyl group acceptor" evidence="8">
    <location>
        <position position="156"/>
    </location>
</feature>
<dbReference type="Gene3D" id="1.10.10.10">
    <property type="entry name" value="Winged helix-like DNA-binding domain superfamily/Winged helix DNA-binding domain"/>
    <property type="match status" value="1"/>
</dbReference>
<comment type="function">
    <text evidence="8">Involved in the cellular defense against the biological effects of O6-methylguanine (O6-MeG) and O4-methylthymine (O4-MeT) in DNA. Repairs the methylated nucleobase in DNA by stoichiometrically transferring the methyl group to a cysteine residue in the enzyme. This is a suicide reaction: the enzyme is irreversibly inactivated.</text>
</comment>
<dbReference type="SUPFAM" id="SSF46767">
    <property type="entry name" value="Methylated DNA-protein cysteine methyltransferase, C-terminal domain"/>
    <property type="match status" value="1"/>
</dbReference>
<dbReference type="PANTHER" id="PTHR10815">
    <property type="entry name" value="METHYLATED-DNA--PROTEIN-CYSTEINE METHYLTRANSFERASE"/>
    <property type="match status" value="1"/>
</dbReference>
<sequence length="188" mass="20675">MVYICKIPSPAGLLTLSSNGKSITGLWIEGQKYYGSTLNRNMLERIDGGVWKLKESERVPGLYEEKAELPVFDEARTWLDAYFKGKEPGFLPSLEPQGSAFRQMVWKILCEIPYGRSTTYGEIARKVAESLGRPTMSAQAVGGAVGHNPISIMIPCHRVMGADGSLTGYAAGMDVKKMLLELEGRRGE</sequence>
<dbReference type="NCBIfam" id="TIGR00589">
    <property type="entry name" value="ogt"/>
    <property type="match status" value="1"/>
</dbReference>
<evidence type="ECO:0000256" key="8">
    <source>
        <dbReference type="HAMAP-Rule" id="MF_00772"/>
    </source>
</evidence>
<evidence type="ECO:0000313" key="12">
    <source>
        <dbReference type="Proteomes" id="UP001454086"/>
    </source>
</evidence>
<evidence type="ECO:0000256" key="2">
    <source>
        <dbReference type="ARBA" id="ARBA00022490"/>
    </source>
</evidence>
<comment type="catalytic activity">
    <reaction evidence="7 8">
        <text>a 6-O-methyl-2'-deoxyguanosine in DNA + L-cysteinyl-[protein] = S-methyl-L-cysteinyl-[protein] + a 2'-deoxyguanosine in DNA</text>
        <dbReference type="Rhea" id="RHEA:24000"/>
        <dbReference type="Rhea" id="RHEA-COMP:10131"/>
        <dbReference type="Rhea" id="RHEA-COMP:10132"/>
        <dbReference type="Rhea" id="RHEA-COMP:11367"/>
        <dbReference type="Rhea" id="RHEA-COMP:11368"/>
        <dbReference type="ChEBI" id="CHEBI:29950"/>
        <dbReference type="ChEBI" id="CHEBI:82612"/>
        <dbReference type="ChEBI" id="CHEBI:85445"/>
        <dbReference type="ChEBI" id="CHEBI:85448"/>
        <dbReference type="EC" id="2.1.1.63"/>
    </reaction>
</comment>
<feature type="domain" description="Methylated-DNA-[protein]-cysteine S-methyltransferase DNA binding" evidence="9">
    <location>
        <begin position="100"/>
        <end position="184"/>
    </location>
</feature>
<keyword evidence="3 8" id="KW-0489">Methyltransferase</keyword>
<evidence type="ECO:0000256" key="6">
    <source>
        <dbReference type="ARBA" id="ARBA00023204"/>
    </source>
</evidence>
<name>A0ABV1DBF8_9FIRM</name>
<dbReference type="GO" id="GO:0003908">
    <property type="term" value="F:methylated-DNA-[protein]-cysteine S-methyltransferase activity"/>
    <property type="evidence" value="ECO:0007669"/>
    <property type="project" value="UniProtKB-EC"/>
</dbReference>
<evidence type="ECO:0000259" key="10">
    <source>
        <dbReference type="Pfam" id="PF02870"/>
    </source>
</evidence>
<dbReference type="InterPro" id="IPR001497">
    <property type="entry name" value="MethylDNA_cys_MeTrfase_AS"/>
</dbReference>
<dbReference type="RefSeq" id="WP_008717617.1">
    <property type="nucleotide sequence ID" value="NZ_JBBMFM010000120.1"/>
</dbReference>
<evidence type="ECO:0000256" key="3">
    <source>
        <dbReference type="ARBA" id="ARBA00022603"/>
    </source>
</evidence>
<dbReference type="Pfam" id="PF01035">
    <property type="entry name" value="DNA_binding_1"/>
    <property type="match status" value="1"/>
</dbReference>
<accession>A0ABV1DBF8</accession>
<keyword evidence="12" id="KW-1185">Reference proteome</keyword>